<evidence type="ECO:0000256" key="3">
    <source>
        <dbReference type="ARBA" id="ARBA00011881"/>
    </source>
</evidence>
<evidence type="ECO:0000313" key="8">
    <source>
        <dbReference type="Proteomes" id="UP001216907"/>
    </source>
</evidence>
<evidence type="ECO:0000256" key="2">
    <source>
        <dbReference type="ARBA" id="ARBA00005893"/>
    </source>
</evidence>
<dbReference type="RefSeq" id="WP_277863674.1">
    <property type="nucleotide sequence ID" value="NZ_JARRAG010000002.1"/>
</dbReference>
<dbReference type="InterPro" id="IPR023214">
    <property type="entry name" value="HAD_sf"/>
</dbReference>
<dbReference type="InterPro" id="IPR050793">
    <property type="entry name" value="CMP-NeuNAc_synthase"/>
</dbReference>
<comment type="similarity">
    <text evidence="2">Belongs to the KdsC family.</text>
</comment>
<proteinExistence type="inferred from homology"/>
<keyword evidence="8" id="KW-1185">Reference proteome</keyword>
<keyword evidence="5 7" id="KW-0378">Hydrolase</keyword>
<dbReference type="InterPro" id="IPR036412">
    <property type="entry name" value="HAD-like_sf"/>
</dbReference>
<gene>
    <name evidence="7" type="ORF">PZE19_26835</name>
</gene>
<evidence type="ECO:0000313" key="7">
    <source>
        <dbReference type="EMBL" id="MDG3007394.1"/>
    </source>
</evidence>
<dbReference type="EMBL" id="JARRAG010000002">
    <property type="protein sequence ID" value="MDG3007394.1"/>
    <property type="molecule type" value="Genomic_DNA"/>
</dbReference>
<dbReference type="NCBIfam" id="TIGR01670">
    <property type="entry name" value="KdsC-phosphatas"/>
    <property type="match status" value="1"/>
</dbReference>
<keyword evidence="4" id="KW-0479">Metal-binding</keyword>
<dbReference type="SFLD" id="SFLDS00003">
    <property type="entry name" value="Haloacid_Dehalogenase"/>
    <property type="match status" value="1"/>
</dbReference>
<evidence type="ECO:0000256" key="4">
    <source>
        <dbReference type="ARBA" id="ARBA00022723"/>
    </source>
</evidence>
<dbReference type="PANTHER" id="PTHR21485">
    <property type="entry name" value="HAD SUPERFAMILY MEMBERS CMAS AND KDSC"/>
    <property type="match status" value="1"/>
</dbReference>
<dbReference type="SFLD" id="SFLDG01138">
    <property type="entry name" value="C1.6.2:_Deoxy-d-mannose-octulo"/>
    <property type="match status" value="1"/>
</dbReference>
<keyword evidence="6" id="KW-0460">Magnesium</keyword>
<accession>A0ABT6FIR1</accession>
<comment type="caution">
    <text evidence="7">The sequence shown here is derived from an EMBL/GenBank/DDBJ whole genome shotgun (WGS) entry which is preliminary data.</text>
</comment>
<dbReference type="PANTHER" id="PTHR21485:SF3">
    <property type="entry name" value="N-ACYLNEURAMINATE CYTIDYLYLTRANSFERASE"/>
    <property type="match status" value="1"/>
</dbReference>
<dbReference type="CDD" id="cd01630">
    <property type="entry name" value="HAD_KDO-like"/>
    <property type="match status" value="1"/>
</dbReference>
<reference evidence="7 8" key="1">
    <citation type="submission" date="2023-03" db="EMBL/GenBank/DDBJ databases">
        <title>Paludisphaera mucosa sp. nov. a novel planctomycete from northern fen.</title>
        <authorList>
            <person name="Ivanova A."/>
        </authorList>
    </citation>
    <scope>NUCLEOTIDE SEQUENCE [LARGE SCALE GENOMIC DNA]</scope>
    <source>
        <strain evidence="7 8">Pla2</strain>
    </source>
</reference>
<dbReference type="PIRSF" id="PIRSF006118">
    <property type="entry name" value="KDO8-P_Ptase"/>
    <property type="match status" value="1"/>
</dbReference>
<evidence type="ECO:0000256" key="5">
    <source>
        <dbReference type="ARBA" id="ARBA00022801"/>
    </source>
</evidence>
<dbReference type="InterPro" id="IPR010023">
    <property type="entry name" value="KdsC_fam"/>
</dbReference>
<protein>
    <submittedName>
        <fullName evidence="7">HAD hydrolase family protein</fullName>
    </submittedName>
</protein>
<comment type="subunit">
    <text evidence="3">Homotetramer.</text>
</comment>
<dbReference type="Proteomes" id="UP001216907">
    <property type="component" value="Unassembled WGS sequence"/>
</dbReference>
<organism evidence="7 8">
    <name type="scientific">Paludisphaera mucosa</name>
    <dbReference type="NCBI Taxonomy" id="3030827"/>
    <lineage>
        <taxon>Bacteria</taxon>
        <taxon>Pseudomonadati</taxon>
        <taxon>Planctomycetota</taxon>
        <taxon>Planctomycetia</taxon>
        <taxon>Isosphaerales</taxon>
        <taxon>Isosphaeraceae</taxon>
        <taxon>Paludisphaera</taxon>
    </lineage>
</organism>
<comment type="cofactor">
    <cofactor evidence="1">
        <name>Mg(2+)</name>
        <dbReference type="ChEBI" id="CHEBI:18420"/>
    </cofactor>
</comment>
<name>A0ABT6FIR1_9BACT</name>
<dbReference type="GO" id="GO:0016787">
    <property type="term" value="F:hydrolase activity"/>
    <property type="evidence" value="ECO:0007669"/>
    <property type="project" value="UniProtKB-KW"/>
</dbReference>
<dbReference type="SUPFAM" id="SSF56784">
    <property type="entry name" value="HAD-like"/>
    <property type="match status" value="1"/>
</dbReference>
<sequence length="188" mass="19532">MTPPASRSAAIPADLEARCAAIELLAVDVDGVLTDGRIIVDDAGVESKNFYVRDGLGFVLWHRVGKTSAILSGRRAAVVDRRAAELKIHRVVQGIADKGEALRALLAETGAGAGQVCYVGDDLIDLPALRAVGLAACPADAVDEVRAAAHLTTRSTGGSGVIREIVEVILKAQGLWHVACGSYLSPAT</sequence>
<evidence type="ECO:0000256" key="6">
    <source>
        <dbReference type="ARBA" id="ARBA00022842"/>
    </source>
</evidence>
<dbReference type="Gene3D" id="3.40.50.1000">
    <property type="entry name" value="HAD superfamily/HAD-like"/>
    <property type="match status" value="1"/>
</dbReference>
<dbReference type="SFLD" id="SFLDG01136">
    <property type="entry name" value="C1.6:_Phosphoserine_Phosphatas"/>
    <property type="match status" value="1"/>
</dbReference>
<evidence type="ECO:0000256" key="1">
    <source>
        <dbReference type="ARBA" id="ARBA00001946"/>
    </source>
</evidence>
<dbReference type="Pfam" id="PF08282">
    <property type="entry name" value="Hydrolase_3"/>
    <property type="match status" value="1"/>
</dbReference>